<dbReference type="EMBL" id="KN837223">
    <property type="protein sequence ID" value="KIJ32674.1"/>
    <property type="molecule type" value="Genomic_DNA"/>
</dbReference>
<dbReference type="AlphaFoldDB" id="A0A0C9UD75"/>
<organism evidence="1 2">
    <name type="scientific">Sphaerobolus stellatus (strain SS14)</name>
    <dbReference type="NCBI Taxonomy" id="990650"/>
    <lineage>
        <taxon>Eukaryota</taxon>
        <taxon>Fungi</taxon>
        <taxon>Dikarya</taxon>
        <taxon>Basidiomycota</taxon>
        <taxon>Agaricomycotina</taxon>
        <taxon>Agaricomycetes</taxon>
        <taxon>Phallomycetidae</taxon>
        <taxon>Geastrales</taxon>
        <taxon>Sphaerobolaceae</taxon>
        <taxon>Sphaerobolus</taxon>
    </lineage>
</organism>
<name>A0A0C9UD75_SPHS4</name>
<evidence type="ECO:0000313" key="2">
    <source>
        <dbReference type="Proteomes" id="UP000054279"/>
    </source>
</evidence>
<dbReference type="HOGENOM" id="CLU_039761_1_0_1"/>
<evidence type="ECO:0000313" key="1">
    <source>
        <dbReference type="EMBL" id="KIJ32674.1"/>
    </source>
</evidence>
<dbReference type="Proteomes" id="UP000054279">
    <property type="component" value="Unassembled WGS sequence"/>
</dbReference>
<accession>A0A0C9UD75</accession>
<protein>
    <submittedName>
        <fullName evidence="1">Uncharacterized protein</fullName>
    </submittedName>
</protein>
<reference evidence="1 2" key="1">
    <citation type="submission" date="2014-06" db="EMBL/GenBank/DDBJ databases">
        <title>Evolutionary Origins and Diversification of the Mycorrhizal Mutualists.</title>
        <authorList>
            <consortium name="DOE Joint Genome Institute"/>
            <consortium name="Mycorrhizal Genomics Consortium"/>
            <person name="Kohler A."/>
            <person name="Kuo A."/>
            <person name="Nagy L.G."/>
            <person name="Floudas D."/>
            <person name="Copeland A."/>
            <person name="Barry K.W."/>
            <person name="Cichocki N."/>
            <person name="Veneault-Fourrey C."/>
            <person name="LaButti K."/>
            <person name="Lindquist E.A."/>
            <person name="Lipzen A."/>
            <person name="Lundell T."/>
            <person name="Morin E."/>
            <person name="Murat C."/>
            <person name="Riley R."/>
            <person name="Ohm R."/>
            <person name="Sun H."/>
            <person name="Tunlid A."/>
            <person name="Henrissat B."/>
            <person name="Grigoriev I.V."/>
            <person name="Hibbett D.S."/>
            <person name="Martin F."/>
        </authorList>
    </citation>
    <scope>NUCLEOTIDE SEQUENCE [LARGE SCALE GENOMIC DNA]</scope>
    <source>
        <strain evidence="1 2">SS14</strain>
    </source>
</reference>
<keyword evidence="2" id="KW-1185">Reference proteome</keyword>
<proteinExistence type="predicted"/>
<gene>
    <name evidence="1" type="ORF">M422DRAFT_52733</name>
</gene>
<sequence>MTTDCGSETVWMFGFQIALREGAAPQIDSEVFPAHKYIKSVHNTVIEAFWRWLLEKLGYNIFNPINPIHIHIFYWIFFPLVQAELNEFQLYWNAHRIRLQPGKQMPSGHVPNHVFSDPASHGGEDLGIKVNPEVVQALCQHLEEEEGSRTKHLFFVLEEFTEAASTVSEELNLPSPSWENSWDIFAKIATHLGELVE</sequence>
<dbReference type="OrthoDB" id="2974164at2759"/>